<dbReference type="EMBL" id="VWOJ01000001">
    <property type="protein sequence ID" value="KAA5805388.1"/>
    <property type="molecule type" value="Genomic_DNA"/>
</dbReference>
<feature type="domain" description="BLUF" evidence="1">
    <location>
        <begin position="64"/>
        <end position="155"/>
    </location>
</feature>
<dbReference type="Gene3D" id="3.30.70.100">
    <property type="match status" value="1"/>
</dbReference>
<dbReference type="Proteomes" id="UP000325122">
    <property type="component" value="Unassembled WGS sequence"/>
</dbReference>
<evidence type="ECO:0000313" key="2">
    <source>
        <dbReference type="EMBL" id="KAA5805388.1"/>
    </source>
</evidence>
<comment type="caution">
    <text evidence="2">The sequence shown here is derived from an EMBL/GenBank/DDBJ whole genome shotgun (WGS) entry which is preliminary data.</text>
</comment>
<protein>
    <submittedName>
        <fullName evidence="2">BLUF domain-containing protein</fullName>
    </submittedName>
</protein>
<dbReference type="GO" id="GO:0009882">
    <property type="term" value="F:blue light photoreceptor activity"/>
    <property type="evidence" value="ECO:0007669"/>
    <property type="project" value="InterPro"/>
</dbReference>
<evidence type="ECO:0000313" key="3">
    <source>
        <dbReference type="Proteomes" id="UP000325122"/>
    </source>
</evidence>
<dbReference type="AlphaFoldDB" id="A0A5M6ZQ54"/>
<dbReference type="CDD" id="cd01653">
    <property type="entry name" value="GATase1"/>
    <property type="match status" value="1"/>
</dbReference>
<proteinExistence type="predicted"/>
<dbReference type="GO" id="GO:0071949">
    <property type="term" value="F:FAD binding"/>
    <property type="evidence" value="ECO:0007669"/>
    <property type="project" value="InterPro"/>
</dbReference>
<dbReference type="SMART" id="SM01034">
    <property type="entry name" value="BLUF"/>
    <property type="match status" value="1"/>
</dbReference>
<gene>
    <name evidence="2" type="ORF">F1654_05255</name>
</gene>
<dbReference type="Pfam" id="PF04940">
    <property type="entry name" value="BLUF"/>
    <property type="match status" value="1"/>
</dbReference>
<reference evidence="2 3" key="1">
    <citation type="submission" date="2019-09" db="EMBL/GenBank/DDBJ databases">
        <authorList>
            <person name="Kevbrin V."/>
            <person name="Grouzdev D.S."/>
        </authorList>
    </citation>
    <scope>NUCLEOTIDE SEQUENCE [LARGE SCALE GENOMIC DNA]</scope>
    <source>
        <strain evidence="2 3">G-192</strain>
    </source>
</reference>
<dbReference type="InterPro" id="IPR036046">
    <property type="entry name" value="Acylphosphatase-like_dom_sf"/>
</dbReference>
<sequence length="427" mass="46224">MGGRSWWTGRRRRRPACAYAFRGFTITRAAHMAARSPRQDCPASWLTGTFMALTTVLDPAARRVFRLAYASRSLSGMGAPFVTELADYAASSNRRNRVSGVLFAQDDIFLQWLEGPRDTVCALMKRIEADPRHHEVSVLGSGWMAQRRYARWPMQLSDRPMPCLAPRSPRSSYDADGAMRAFDSVAEDHLREAAPDGRVHLEHAAFARALISASDEALPALPQAALRDLHRRAELADHVCMALAQGRAEDIWPPDQIAIALFRLNRLWQQAGRARDPVQARRHVAIAVPPGASEILGAIVKADLLRSEGVAVRMVLDDSDEAALDAACSPGLDAVIVAGPRAGPGSEARRAHGFALAVQARAPRRPVYLGGAASGPLAAWAGAQALNEAQANAHASLAIGELVQSALGSLNRQRTAFDAPRTASQRH</sequence>
<dbReference type="SUPFAM" id="SSF54975">
    <property type="entry name" value="Acylphosphatase/BLUF domain-like"/>
    <property type="match status" value="1"/>
</dbReference>
<evidence type="ECO:0000259" key="1">
    <source>
        <dbReference type="PROSITE" id="PS50925"/>
    </source>
</evidence>
<accession>A0A5M6ZQ54</accession>
<keyword evidence="3" id="KW-1185">Reference proteome</keyword>
<dbReference type="InterPro" id="IPR007024">
    <property type="entry name" value="BLUF_domain"/>
</dbReference>
<name>A0A5M6ZQ54_9PROT</name>
<dbReference type="PROSITE" id="PS50925">
    <property type="entry name" value="BLUF"/>
    <property type="match status" value="1"/>
</dbReference>
<organism evidence="2 3">
    <name type="scientific">Alkalicaulis satelles</name>
    <dbReference type="NCBI Taxonomy" id="2609175"/>
    <lineage>
        <taxon>Bacteria</taxon>
        <taxon>Pseudomonadati</taxon>
        <taxon>Pseudomonadota</taxon>
        <taxon>Alphaproteobacteria</taxon>
        <taxon>Maricaulales</taxon>
        <taxon>Maricaulaceae</taxon>
        <taxon>Alkalicaulis</taxon>
    </lineage>
</organism>